<feature type="transmembrane region" description="Helical" evidence="1">
    <location>
        <begin position="45"/>
        <end position="63"/>
    </location>
</feature>
<evidence type="ECO:0000256" key="1">
    <source>
        <dbReference type="SAM" id="Phobius"/>
    </source>
</evidence>
<keyword evidence="1" id="KW-0812">Transmembrane</keyword>
<proteinExistence type="predicted"/>
<sequence>MFQNSGEVIMYFGCFLFSLPFILVLIRKVLFFVGLPYNFLHSHKAGVSFGLLLIYGLIIAYIGQSYKDRICNDVMLSYYEQGINYSELTPSQRINILYASIHMPIDFKKGNDVSKYLPALEKYTYQSKIYKHKSIEKAKEETNQFMKTFTQLLYILHTKPQVR</sequence>
<accession>A0A5W5ATV4</accession>
<organism evidence="2">
    <name type="scientific">Salmonella enterica subsp. enterica serovar Saintpaul</name>
    <dbReference type="NCBI Taxonomy" id="90105"/>
    <lineage>
        <taxon>Bacteria</taxon>
        <taxon>Pseudomonadati</taxon>
        <taxon>Pseudomonadota</taxon>
        <taxon>Gammaproteobacteria</taxon>
        <taxon>Enterobacterales</taxon>
        <taxon>Enterobacteriaceae</taxon>
        <taxon>Salmonella</taxon>
    </lineage>
</organism>
<keyword evidence="1" id="KW-1133">Transmembrane helix</keyword>
<protein>
    <submittedName>
        <fullName evidence="2">Uncharacterized protein</fullName>
    </submittedName>
</protein>
<evidence type="ECO:0000313" key="2">
    <source>
        <dbReference type="EMBL" id="EBS2302402.1"/>
    </source>
</evidence>
<dbReference type="EMBL" id="AAGUVH010000046">
    <property type="protein sequence ID" value="EBS2302402.1"/>
    <property type="molecule type" value="Genomic_DNA"/>
</dbReference>
<reference evidence="2" key="1">
    <citation type="submission" date="2018-07" db="EMBL/GenBank/DDBJ databases">
        <authorList>
            <person name="Ashton P.M."/>
            <person name="Dallman T."/>
            <person name="Nair S."/>
            <person name="De Pinna E."/>
            <person name="Peters T."/>
            <person name="Grant K."/>
        </authorList>
    </citation>
    <scope>NUCLEOTIDE SEQUENCE</scope>
    <source>
        <strain evidence="2">152466</strain>
    </source>
</reference>
<comment type="caution">
    <text evidence="2">The sequence shown here is derived from an EMBL/GenBank/DDBJ whole genome shotgun (WGS) entry which is preliminary data.</text>
</comment>
<gene>
    <name evidence="2" type="ORF">DRT62_22225</name>
</gene>
<name>A0A5W5ATV4_SALET</name>
<feature type="transmembrane region" description="Helical" evidence="1">
    <location>
        <begin position="12"/>
        <end position="33"/>
    </location>
</feature>
<dbReference type="AlphaFoldDB" id="A0A5W5ATV4"/>
<keyword evidence="1" id="KW-0472">Membrane</keyword>